<dbReference type="PANTHER" id="PTHR48083">
    <property type="entry name" value="MEDIUM-CHAIN SPECIFIC ACYL-COA DEHYDROGENASE, MITOCHONDRIAL-RELATED"/>
    <property type="match status" value="1"/>
</dbReference>
<dbReference type="GO" id="GO:0005737">
    <property type="term" value="C:cytoplasm"/>
    <property type="evidence" value="ECO:0007669"/>
    <property type="project" value="TreeGrafter"/>
</dbReference>
<organism evidence="4 5">
    <name type="scientific">Bradyrhizobium japonicum</name>
    <dbReference type="NCBI Taxonomy" id="375"/>
    <lineage>
        <taxon>Bacteria</taxon>
        <taxon>Pseudomonadati</taxon>
        <taxon>Pseudomonadota</taxon>
        <taxon>Alphaproteobacteria</taxon>
        <taxon>Hyphomicrobiales</taxon>
        <taxon>Nitrobacteraceae</taxon>
        <taxon>Bradyrhizobium</taxon>
    </lineage>
</organism>
<dbReference type="SUPFAM" id="SSF56645">
    <property type="entry name" value="Acyl-CoA dehydrogenase NM domain-like"/>
    <property type="match status" value="1"/>
</dbReference>
<dbReference type="Gene3D" id="1.10.540.10">
    <property type="entry name" value="Acyl-CoA dehydrogenase/oxidase, N-terminal domain"/>
    <property type="match status" value="1"/>
</dbReference>
<dbReference type="InterPro" id="IPR046373">
    <property type="entry name" value="Acyl-CoA_Oxase/DH_mid-dom_sf"/>
</dbReference>
<reference evidence="4 5" key="1">
    <citation type="submission" date="2014-09" db="EMBL/GenBank/DDBJ databases">
        <title>Draft genome of Bradyrhizobium japonicum Is-34.</title>
        <authorList>
            <person name="Tsurumaru H."/>
            <person name="Yamakawa T."/>
            <person name="Hashimoto S."/>
            <person name="Okizaki K."/>
            <person name="Kanesaki Y."/>
            <person name="Yoshikawa H."/>
            <person name="Yajima S."/>
        </authorList>
    </citation>
    <scope>NUCLEOTIDE SEQUENCE [LARGE SCALE GENOMIC DNA]</scope>
    <source>
        <strain evidence="4 5">Is-34</strain>
    </source>
</reference>
<comment type="caution">
    <text evidence="4">The sequence shown here is derived from an EMBL/GenBank/DDBJ whole genome shotgun (WGS) entry which is preliminary data.</text>
</comment>
<dbReference type="PANTHER" id="PTHR48083:SF5">
    <property type="entry name" value="NRGC PROTEIN"/>
    <property type="match status" value="1"/>
</dbReference>
<feature type="domain" description="Acyl-CoA dehydrogenase C-terminal" evidence="3">
    <location>
        <begin position="248"/>
        <end position="377"/>
    </location>
</feature>
<dbReference type="AlphaFoldDB" id="A0A0A3XJ67"/>
<dbReference type="Proteomes" id="UP000030377">
    <property type="component" value="Unassembled WGS sequence"/>
</dbReference>
<dbReference type="InterPro" id="IPR013107">
    <property type="entry name" value="Acyl-CoA_DH_C"/>
</dbReference>
<dbReference type="PATRIC" id="fig|375.37.peg.7348"/>
<name>A0A0A3XJ67_BRAJP</name>
<dbReference type="OrthoDB" id="7316074at2"/>
<evidence type="ECO:0000256" key="1">
    <source>
        <dbReference type="ARBA" id="ARBA00023002"/>
    </source>
</evidence>
<evidence type="ECO:0000313" key="5">
    <source>
        <dbReference type="Proteomes" id="UP000030377"/>
    </source>
</evidence>
<dbReference type="SUPFAM" id="SSF47203">
    <property type="entry name" value="Acyl-CoA dehydrogenase C-terminal domain-like"/>
    <property type="match status" value="1"/>
</dbReference>
<dbReference type="InterPro" id="IPR009100">
    <property type="entry name" value="AcylCoA_DH/oxidase_NM_dom_sf"/>
</dbReference>
<dbReference type="GO" id="GO:0003995">
    <property type="term" value="F:acyl-CoA dehydrogenase activity"/>
    <property type="evidence" value="ECO:0007669"/>
    <property type="project" value="TreeGrafter"/>
</dbReference>
<dbReference type="InterPro" id="IPR037069">
    <property type="entry name" value="AcylCoA_DH/ox_N_sf"/>
</dbReference>
<evidence type="ECO:0000259" key="3">
    <source>
        <dbReference type="Pfam" id="PF08028"/>
    </source>
</evidence>
<dbReference type="Gene3D" id="1.20.140.10">
    <property type="entry name" value="Butyryl-CoA Dehydrogenase, subunit A, domain 3"/>
    <property type="match status" value="1"/>
</dbReference>
<proteinExistence type="predicted"/>
<dbReference type="GO" id="GO:0033539">
    <property type="term" value="P:fatty acid beta-oxidation using acyl-CoA dehydrogenase"/>
    <property type="evidence" value="ECO:0007669"/>
    <property type="project" value="TreeGrafter"/>
</dbReference>
<protein>
    <submittedName>
        <fullName evidence="4">Acyl-CoA dehydrogenase</fullName>
    </submittedName>
</protein>
<dbReference type="GO" id="GO:0050660">
    <property type="term" value="F:flavin adenine dinucleotide binding"/>
    <property type="evidence" value="ECO:0007669"/>
    <property type="project" value="InterPro"/>
</dbReference>
<evidence type="ECO:0000313" key="4">
    <source>
        <dbReference type="EMBL" id="KGT73309.1"/>
    </source>
</evidence>
<dbReference type="Pfam" id="PF08028">
    <property type="entry name" value="Acyl-CoA_dh_2"/>
    <property type="match status" value="1"/>
</dbReference>
<accession>A0A0A3XJ67</accession>
<dbReference type="PIRSF" id="PIRSF016578">
    <property type="entry name" value="HsaA"/>
    <property type="match status" value="1"/>
</dbReference>
<keyword evidence="1" id="KW-0560">Oxidoreductase</keyword>
<dbReference type="InterPro" id="IPR036250">
    <property type="entry name" value="AcylCo_DH-like_C"/>
</dbReference>
<feature type="region of interest" description="Disordered" evidence="2">
    <location>
        <begin position="1"/>
        <end position="21"/>
    </location>
</feature>
<evidence type="ECO:0000256" key="2">
    <source>
        <dbReference type="SAM" id="MobiDB-lite"/>
    </source>
</evidence>
<dbReference type="STRING" id="375.BKD09_RS41020"/>
<sequence length="398" mass="42072">MVGTRRGGRSMNASPEKQCPVSHTAAATWDNLSPLLVEIRARRNEFGPAQEIPKEIIDGFRRIGIYRAMVAKRFGGEERTPAEFCRQIERISEADGSAGWVASFGDGARYLAALPDDTLRKVYANGPDVVLAGALFPLQPARRCAGGFVVNGVWPFASGSPGADLIGVGIKLEDDPAGDLPRVAVIPAEKVTIRPNWDVIGLRGTGSHDVVVSDVIVPEQWTLIRGGPATLDGPIYRYPSVAFAAQAHAVVGIGIARAAIDEVIAMAGSRASITGAPVMAERGYVQLEIAKAESMLRSARSFFYEATEELWKQALTGGVNLSTTMQVRLAATNAARQGAEVCRISSGLAGTEALYTSSNLARAMCDSFVVAQHAALNEGTLQSAGLALLGTAIQPGFP</sequence>
<dbReference type="Gene3D" id="2.40.110.10">
    <property type="entry name" value="Butyryl-CoA Dehydrogenase, subunit A, domain 2"/>
    <property type="match status" value="1"/>
</dbReference>
<dbReference type="EMBL" id="JRPN01000049">
    <property type="protein sequence ID" value="KGT73309.1"/>
    <property type="molecule type" value="Genomic_DNA"/>
</dbReference>
<dbReference type="InterPro" id="IPR050741">
    <property type="entry name" value="Acyl-CoA_dehydrogenase"/>
</dbReference>
<gene>
    <name evidence="4" type="ORF">MA20_45080</name>
</gene>
<dbReference type="CDD" id="cd01159">
    <property type="entry name" value="NcnH"/>
    <property type="match status" value="1"/>
</dbReference>
<dbReference type="KEGG" id="bjp:RN69_37830"/>